<dbReference type="Gene3D" id="1.10.30.10">
    <property type="entry name" value="High mobility group box domain"/>
    <property type="match status" value="1"/>
</dbReference>
<keyword evidence="1 3" id="KW-0238">DNA-binding</keyword>
<dbReference type="Proteomes" id="UP000253551">
    <property type="component" value="Unassembled WGS sequence"/>
</dbReference>
<accession>A0A367IMJ8</accession>
<dbReference type="PROSITE" id="PS50118">
    <property type="entry name" value="HMG_BOX_2"/>
    <property type="match status" value="1"/>
</dbReference>
<keyword evidence="7" id="KW-1185">Reference proteome</keyword>
<feature type="compositionally biased region" description="Low complexity" evidence="4">
    <location>
        <begin position="256"/>
        <end position="268"/>
    </location>
</feature>
<dbReference type="Pfam" id="PF00505">
    <property type="entry name" value="HMG_box"/>
    <property type="match status" value="1"/>
</dbReference>
<comment type="caution">
    <text evidence="6">The sequence shown here is derived from an EMBL/GenBank/DDBJ whole genome shotgun (WGS) entry which is preliminary data.</text>
</comment>
<reference evidence="6 7" key="1">
    <citation type="journal article" date="2018" name="G3 (Bethesda)">
        <title>Phylogenetic and Phylogenomic Definition of Rhizopus Species.</title>
        <authorList>
            <person name="Gryganskyi A.P."/>
            <person name="Golan J."/>
            <person name="Dolatabadi S."/>
            <person name="Mondo S."/>
            <person name="Robb S."/>
            <person name="Idnurm A."/>
            <person name="Muszewska A."/>
            <person name="Steczkiewicz K."/>
            <person name="Masonjones S."/>
            <person name="Liao H.L."/>
            <person name="Gajdeczka M.T."/>
            <person name="Anike F."/>
            <person name="Vuek A."/>
            <person name="Anishchenko I.M."/>
            <person name="Voigt K."/>
            <person name="de Hoog G.S."/>
            <person name="Smith M.E."/>
            <person name="Heitman J."/>
            <person name="Vilgalys R."/>
            <person name="Stajich J.E."/>
        </authorList>
    </citation>
    <scope>NUCLEOTIDE SEQUENCE [LARGE SCALE GENOMIC DNA]</scope>
    <source>
        <strain evidence="6 7">LSU 92-RS-03</strain>
    </source>
</reference>
<feature type="compositionally biased region" description="Low complexity" evidence="4">
    <location>
        <begin position="73"/>
        <end position="90"/>
    </location>
</feature>
<evidence type="ECO:0000313" key="7">
    <source>
        <dbReference type="Proteomes" id="UP000253551"/>
    </source>
</evidence>
<dbReference type="AlphaFoldDB" id="A0A367IMJ8"/>
<feature type="DNA-binding region" description="HMG box" evidence="3">
    <location>
        <begin position="140"/>
        <end position="206"/>
    </location>
</feature>
<dbReference type="InterPro" id="IPR051965">
    <property type="entry name" value="ChromReg_NeuronalGeneExpr"/>
</dbReference>
<dbReference type="STRING" id="4846.A0A367IMJ8"/>
<keyword evidence="2 3" id="KW-0539">Nucleus</keyword>
<feature type="region of interest" description="Disordered" evidence="4">
    <location>
        <begin position="73"/>
        <end position="140"/>
    </location>
</feature>
<feature type="region of interest" description="Disordered" evidence="4">
    <location>
        <begin position="234"/>
        <end position="268"/>
    </location>
</feature>
<dbReference type="InterPro" id="IPR036910">
    <property type="entry name" value="HMG_box_dom_sf"/>
</dbReference>
<evidence type="ECO:0000256" key="4">
    <source>
        <dbReference type="SAM" id="MobiDB-lite"/>
    </source>
</evidence>
<feature type="domain" description="HMG box" evidence="5">
    <location>
        <begin position="140"/>
        <end position="206"/>
    </location>
</feature>
<gene>
    <name evidence="6" type="ORF">CU098_005072</name>
</gene>
<protein>
    <recommendedName>
        <fullName evidence="5">HMG box domain-containing protein</fullName>
    </recommendedName>
</protein>
<dbReference type="EMBL" id="PJQM01006922">
    <property type="protein sequence ID" value="RCH78895.1"/>
    <property type="molecule type" value="Genomic_DNA"/>
</dbReference>
<dbReference type="SMART" id="SM00398">
    <property type="entry name" value="HMG"/>
    <property type="match status" value="1"/>
</dbReference>
<dbReference type="InterPro" id="IPR009071">
    <property type="entry name" value="HMG_box_dom"/>
</dbReference>
<dbReference type="PANTHER" id="PTHR46040:SF3">
    <property type="entry name" value="HIGH MOBILITY GROUP PROTEIN 2"/>
    <property type="match status" value="1"/>
</dbReference>
<sequence>MKVQEITEEDLIALSVKRGHRRLVQRELATLARVPITVKSPNPISQVVSSSPVDSSKFYHHMNSKNKTVNEISSGHASMQSSPPSSSSSPFTTILYSGDTGGLKDRKKPYDEYDDENSDPSNFCYTRKYKRHPKPDLNAPVKPPSAYVTFSNSARSQLKDRNLSFSELAKIVGDRWRNLEPREKQLYELTAIEAKDKYVISLSEYKKTQEYKNYQAYLADFKNKQEEENKRIMRERKRTKRDSPASMSSGSLADCSSNGNNSSGSSVSNNASLFLSTDYYNTGSTRFPSAGINSSYDS</sequence>
<dbReference type="GO" id="GO:0005634">
    <property type="term" value="C:nucleus"/>
    <property type="evidence" value="ECO:0007669"/>
    <property type="project" value="UniProtKB-UniRule"/>
</dbReference>
<evidence type="ECO:0000313" key="6">
    <source>
        <dbReference type="EMBL" id="RCH78895.1"/>
    </source>
</evidence>
<evidence type="ECO:0000256" key="2">
    <source>
        <dbReference type="ARBA" id="ARBA00023242"/>
    </source>
</evidence>
<dbReference type="GO" id="GO:0010468">
    <property type="term" value="P:regulation of gene expression"/>
    <property type="evidence" value="ECO:0007669"/>
    <property type="project" value="TreeGrafter"/>
</dbReference>
<evidence type="ECO:0000256" key="3">
    <source>
        <dbReference type="PROSITE-ProRule" id="PRU00267"/>
    </source>
</evidence>
<organism evidence="6 7">
    <name type="scientific">Rhizopus stolonifer</name>
    <name type="common">Rhizopus nigricans</name>
    <dbReference type="NCBI Taxonomy" id="4846"/>
    <lineage>
        <taxon>Eukaryota</taxon>
        <taxon>Fungi</taxon>
        <taxon>Fungi incertae sedis</taxon>
        <taxon>Mucoromycota</taxon>
        <taxon>Mucoromycotina</taxon>
        <taxon>Mucoromycetes</taxon>
        <taxon>Mucorales</taxon>
        <taxon>Mucorineae</taxon>
        <taxon>Rhizopodaceae</taxon>
        <taxon>Rhizopus</taxon>
    </lineage>
</organism>
<feature type="compositionally biased region" description="Basic and acidic residues" evidence="4">
    <location>
        <begin position="102"/>
        <end position="111"/>
    </location>
</feature>
<dbReference type="PANTHER" id="PTHR46040">
    <property type="entry name" value="HIGH MOBILITY GROUP PROTEIN 2"/>
    <property type="match status" value="1"/>
</dbReference>
<name>A0A367IMJ8_RHIST</name>
<proteinExistence type="predicted"/>
<evidence type="ECO:0000256" key="1">
    <source>
        <dbReference type="ARBA" id="ARBA00023125"/>
    </source>
</evidence>
<dbReference type="GO" id="GO:0003677">
    <property type="term" value="F:DNA binding"/>
    <property type="evidence" value="ECO:0007669"/>
    <property type="project" value="UniProtKB-UniRule"/>
</dbReference>
<dbReference type="OrthoDB" id="1919336at2759"/>
<feature type="compositionally biased region" description="Polar residues" evidence="4">
    <location>
        <begin position="245"/>
        <end position="255"/>
    </location>
</feature>
<dbReference type="SUPFAM" id="SSF47095">
    <property type="entry name" value="HMG-box"/>
    <property type="match status" value="1"/>
</dbReference>
<evidence type="ECO:0000259" key="5">
    <source>
        <dbReference type="PROSITE" id="PS50118"/>
    </source>
</evidence>